<feature type="transmembrane region" description="Helical" evidence="7">
    <location>
        <begin position="136"/>
        <end position="159"/>
    </location>
</feature>
<organism evidence="9 10">
    <name type="scientific">Mesotoga infera</name>
    <dbReference type="NCBI Taxonomy" id="1236046"/>
    <lineage>
        <taxon>Bacteria</taxon>
        <taxon>Thermotogati</taxon>
        <taxon>Thermotogota</taxon>
        <taxon>Thermotogae</taxon>
        <taxon>Kosmotogales</taxon>
        <taxon>Kosmotogaceae</taxon>
        <taxon>Mesotoga</taxon>
    </lineage>
</organism>
<evidence type="ECO:0000256" key="2">
    <source>
        <dbReference type="ARBA" id="ARBA00022448"/>
    </source>
</evidence>
<reference evidence="9 10" key="1">
    <citation type="journal article" date="2018" name="Nat. Biotechnol.">
        <title>A standardized bacterial taxonomy based on genome phylogeny substantially revises the tree of life.</title>
        <authorList>
            <person name="Parks D.H."/>
            <person name="Chuvochina M."/>
            <person name="Waite D.W."/>
            <person name="Rinke C."/>
            <person name="Skarshewski A."/>
            <person name="Chaumeil P.A."/>
            <person name="Hugenholtz P."/>
        </authorList>
    </citation>
    <scope>NUCLEOTIDE SEQUENCE [LARGE SCALE GENOMIC DNA]</scope>
    <source>
        <strain evidence="9">UBA9905</strain>
    </source>
</reference>
<evidence type="ECO:0000256" key="4">
    <source>
        <dbReference type="ARBA" id="ARBA00022692"/>
    </source>
</evidence>
<name>A0A3D3TK93_9BACT</name>
<dbReference type="Pfam" id="PF19300">
    <property type="entry name" value="BPD_transp_1_N"/>
    <property type="match status" value="1"/>
</dbReference>
<evidence type="ECO:0000256" key="6">
    <source>
        <dbReference type="ARBA" id="ARBA00023136"/>
    </source>
</evidence>
<dbReference type="GO" id="GO:0071916">
    <property type="term" value="F:dipeptide transmembrane transporter activity"/>
    <property type="evidence" value="ECO:0007669"/>
    <property type="project" value="TreeGrafter"/>
</dbReference>
<evidence type="ECO:0000256" key="3">
    <source>
        <dbReference type="ARBA" id="ARBA00022475"/>
    </source>
</evidence>
<keyword evidence="5 7" id="KW-1133">Transmembrane helix</keyword>
<gene>
    <name evidence="9" type="ORF">DIT26_03140</name>
</gene>
<keyword evidence="3" id="KW-1003">Cell membrane</keyword>
<evidence type="ECO:0000256" key="7">
    <source>
        <dbReference type="RuleBase" id="RU363032"/>
    </source>
</evidence>
<dbReference type="AlphaFoldDB" id="A0A3D3TK93"/>
<feature type="transmembrane region" description="Helical" evidence="7">
    <location>
        <begin position="259"/>
        <end position="284"/>
    </location>
</feature>
<keyword evidence="2 7" id="KW-0813">Transport</keyword>
<feature type="domain" description="ABC transmembrane type-1" evidence="8">
    <location>
        <begin position="97"/>
        <end position="327"/>
    </location>
</feature>
<feature type="transmembrane region" description="Helical" evidence="7">
    <location>
        <begin position="103"/>
        <end position="124"/>
    </location>
</feature>
<dbReference type="InterPro" id="IPR000515">
    <property type="entry name" value="MetI-like"/>
</dbReference>
<dbReference type="Pfam" id="PF00528">
    <property type="entry name" value="BPD_transp_1"/>
    <property type="match status" value="1"/>
</dbReference>
<dbReference type="PROSITE" id="PS50928">
    <property type="entry name" value="ABC_TM1"/>
    <property type="match status" value="1"/>
</dbReference>
<dbReference type="GO" id="GO:0005886">
    <property type="term" value="C:plasma membrane"/>
    <property type="evidence" value="ECO:0007669"/>
    <property type="project" value="UniProtKB-SubCell"/>
</dbReference>
<dbReference type="InterPro" id="IPR035906">
    <property type="entry name" value="MetI-like_sf"/>
</dbReference>
<evidence type="ECO:0000313" key="9">
    <source>
        <dbReference type="EMBL" id="HCO69568.1"/>
    </source>
</evidence>
<feature type="transmembrane region" description="Helical" evidence="7">
    <location>
        <begin position="12"/>
        <end position="32"/>
    </location>
</feature>
<proteinExistence type="inferred from homology"/>
<comment type="caution">
    <text evidence="9">The sequence shown here is derived from an EMBL/GenBank/DDBJ whole genome shotgun (WGS) entry which is preliminary data.</text>
</comment>
<evidence type="ECO:0000256" key="1">
    <source>
        <dbReference type="ARBA" id="ARBA00004651"/>
    </source>
</evidence>
<dbReference type="CDD" id="cd06261">
    <property type="entry name" value="TM_PBP2"/>
    <property type="match status" value="1"/>
</dbReference>
<dbReference type="Proteomes" id="UP000264215">
    <property type="component" value="Unassembled WGS sequence"/>
</dbReference>
<evidence type="ECO:0000259" key="8">
    <source>
        <dbReference type="PROSITE" id="PS50928"/>
    </source>
</evidence>
<dbReference type="EMBL" id="DQBS01000074">
    <property type="protein sequence ID" value="HCO69568.1"/>
    <property type="molecule type" value="Genomic_DNA"/>
</dbReference>
<dbReference type="Gene3D" id="1.10.3720.10">
    <property type="entry name" value="MetI-like"/>
    <property type="match status" value="1"/>
</dbReference>
<keyword evidence="6 7" id="KW-0472">Membrane</keyword>
<comment type="similarity">
    <text evidence="7">Belongs to the binding-protein-dependent transport system permease family.</text>
</comment>
<protein>
    <submittedName>
        <fullName evidence="9">Peptide ABC transporter permease</fullName>
    </submittedName>
</protein>
<dbReference type="PANTHER" id="PTHR43163">
    <property type="entry name" value="DIPEPTIDE TRANSPORT SYSTEM PERMEASE PROTEIN DPPB-RELATED"/>
    <property type="match status" value="1"/>
</dbReference>
<dbReference type="PANTHER" id="PTHR43163:SF6">
    <property type="entry name" value="DIPEPTIDE TRANSPORT SYSTEM PERMEASE PROTEIN DPPB-RELATED"/>
    <property type="match status" value="1"/>
</dbReference>
<feature type="transmembrane region" description="Helical" evidence="7">
    <location>
        <begin position="200"/>
        <end position="222"/>
    </location>
</feature>
<evidence type="ECO:0000256" key="5">
    <source>
        <dbReference type="ARBA" id="ARBA00022989"/>
    </source>
</evidence>
<accession>A0A3D3TK93</accession>
<evidence type="ECO:0000313" key="10">
    <source>
        <dbReference type="Proteomes" id="UP000264215"/>
    </source>
</evidence>
<feature type="transmembrane region" description="Helical" evidence="7">
    <location>
        <begin position="304"/>
        <end position="330"/>
    </location>
</feature>
<comment type="subcellular location">
    <subcellularLocation>
        <location evidence="1 7">Cell membrane</location>
        <topology evidence="1 7">Multi-pass membrane protein</topology>
    </subcellularLocation>
</comment>
<dbReference type="SUPFAM" id="SSF161098">
    <property type="entry name" value="MetI-like"/>
    <property type="match status" value="1"/>
</dbReference>
<dbReference type="InterPro" id="IPR045621">
    <property type="entry name" value="BPD_transp_1_N"/>
</dbReference>
<keyword evidence="4 7" id="KW-0812">Transmembrane</keyword>
<sequence>MNFGQFLLRSFFLMIIVLFGVACIVFFIANVIPADPVGAILGGNAPPEAVDRLKAKLGYDQPLIIRFGKFITGAVRGDFGVSLKTSNPVMEDIRNYFPATMELALVAITISIILGITLGILSAVHRNKAIDHFSRIFSILGVSMPVFWIGLLLLLVFYFKLGWLPGSGRLGFFTYPPPRVTGMYLLDSIIAGQWDTFKEALLHILLPAFVLGYNATASIARITRASMLDVLKQDFIRTAKSKGLRKNVVIYRHALRNSLIPTVTIIGLVFGSLLEGAVLTETVFSWPGLGRYITTGMLFLDYPAVMGGTLYIALIYSIANLIVDILYALLDPRMRM</sequence>